<evidence type="ECO:0000256" key="4">
    <source>
        <dbReference type="ARBA" id="ARBA00008061"/>
    </source>
</evidence>
<comment type="cofactor">
    <cofactor evidence="2">
        <name>Ca(2+)</name>
        <dbReference type="ChEBI" id="CHEBI:29108"/>
    </cofactor>
</comment>
<dbReference type="EMBL" id="KQ459761">
    <property type="protein sequence ID" value="KPJ20139.1"/>
    <property type="molecule type" value="Genomic_DNA"/>
</dbReference>
<dbReference type="STRING" id="76193.A0A0N0PEK4"/>
<organism evidence="18 19">
    <name type="scientific">Papilio machaon</name>
    <name type="common">Old World swallowtail butterfly</name>
    <dbReference type="NCBI Taxonomy" id="76193"/>
    <lineage>
        <taxon>Eukaryota</taxon>
        <taxon>Metazoa</taxon>
        <taxon>Ecdysozoa</taxon>
        <taxon>Arthropoda</taxon>
        <taxon>Hexapoda</taxon>
        <taxon>Insecta</taxon>
        <taxon>Pterygota</taxon>
        <taxon>Neoptera</taxon>
        <taxon>Endopterygota</taxon>
        <taxon>Lepidoptera</taxon>
        <taxon>Glossata</taxon>
        <taxon>Ditrysia</taxon>
        <taxon>Papilionoidea</taxon>
        <taxon>Papilionidae</taxon>
        <taxon>Papilioninae</taxon>
        <taxon>Papilio</taxon>
    </lineage>
</organism>
<dbReference type="GO" id="GO:0046872">
    <property type="term" value="F:metal ion binding"/>
    <property type="evidence" value="ECO:0007669"/>
    <property type="project" value="UniProtKB-KW"/>
</dbReference>
<evidence type="ECO:0000259" key="17">
    <source>
        <dbReference type="SMART" id="SM00642"/>
    </source>
</evidence>
<evidence type="ECO:0000256" key="15">
    <source>
        <dbReference type="SAM" id="SignalP"/>
    </source>
</evidence>
<keyword evidence="8" id="KW-0378">Hydrolase</keyword>
<comment type="catalytic activity">
    <reaction evidence="1">
        <text>Endohydrolysis of (1-&gt;4)-alpha-D-glucosidic linkages in polysaccharides containing three or more (1-&gt;4)-alpha-linked D-glucose units.</text>
        <dbReference type="EC" id="3.2.1.1"/>
    </reaction>
</comment>
<dbReference type="EC" id="3.2.1.1" evidence="6"/>
<evidence type="ECO:0000256" key="14">
    <source>
        <dbReference type="RuleBase" id="RU003615"/>
    </source>
</evidence>
<feature type="signal peptide" evidence="15">
    <location>
        <begin position="1"/>
        <end position="35"/>
    </location>
</feature>
<comment type="cofactor">
    <cofactor evidence="3">
        <name>chloride</name>
        <dbReference type="ChEBI" id="CHEBI:17996"/>
    </cofactor>
</comment>
<sequence length="1549" mass="175175">MSERDAISMCMKEMNIHVKMFIFVLMLLVLRACSCDHHRRTNQLPDRSTIVHLFEWKWKDIADECERFLAPKGYGAVQISPPSENVIIHLANGKRTWYERYQVMSYKLKTRSGDRDDFVNMTSRCNKVGVRIYADVVFNHMTGDHKGNKGTGGSTADFPNYSYPEVPYTREDFHYPHCVINNYYDVNQVRNCQLLGLKDLNQTMEHVRRRIIRYANKLIEYGVAGIRVDAAKHMWPRDLREIYSRLRTLNTDYGFPPNTRPYIYQEVIYYGNEPITTEEYTPLGDVGTELQNVFRGRNALKWLVSWGEQWGLSPSDTALTFIDNHDTQRSGNVLTYKESRPYKAAVAFMLSHPYGEPRIMSSYAFSTADQGPPSDDKENIIFPSINEDDTCGNGWMCEHRWRQIYQMVAFRNAVKYTAVQNWWDNGDCQIAFSRGEKGFIVFNGEAYPLNATLKTGLPKGEYCDVITGKRQRNSCTGTKVTVNDNGLADIYISNNAEDMHLAIHVGIEKTDLYSKAETKKMMRFILLLTVAGLAVGYKNPHYASGRTTMVHLFEWKWDDIAAECERFLGPRGFGGIQISPPNENLMIWSKNRPWWERYQPISYRLVTRSGNEQQFANMVRRCNNVGVRIYVDAIINHMTGTWNENVGTGGSTANFGNWHYPAVPYGRNDFNSPQCVISGNDYNCCPDRVRNCELSGLKDLNQGSAHVRNMIVNFMNHLIGLGVAGFRIDAAKHMWPGDLRAIYDRLHNLNTNHGFPSGARPYIYQEVIDLGGEAISRNEYTSLAAVTEFRFGMELSRTFQGGNQLRWLSNWGPNWGLLASGDALAFIDNHDNQRGHGAGGNILTYKSSKRYKGAIAFMLAHPYGQPQLMSSFDFWDTEAGPPMDRNGNIISPSINSDGTCGNGWICEHRWRQIYQMVAFRNVAGNTGVNNWWDNGSNQIAFCRGQQAFIAFNNDNWDLNQNLNTCLPAGSYCDVISGVKEGNRCTGKTVTVGNNGVAHISIRANDYDMILAIHRGNEVERDYNPTLGGKEKVDEEGTEKIGDVMIRFILLLAAAGLAVAFKNPHYVSGRTTMVHLFEWKWDDIAAECERFLGPRGFAGVQISPPNENLVIRSKNRPWWERYQPMSYRLVTRSGNEQQFANMVRRCNNVGVRIYVDAIINHMTGTWNENVGTGGSTANFGNWHYPAVPYGRNDFNSPQCVISGNDYRCCPDRVRNCELSGLKDLNQGSTHVRNMIVNYMNHLINLGVAGFRIDAAKHMWPGDLRAIYNRLNNLNRNHGFPSGARPYIYQEVIDLGGEAISRNEYTSLAAVTEFRFGMELSRAFQGGNQLRWLSNWGPNWGLLASGDALAFIDNHDNQRGHGAGGNILTYKSAKRYKGAIAFMLAHPYGQPQLMSSFDFRDTEAGPPQDRNGNIISPSINSDGSCGNGWICEHRWRQIYQMVAFRNIAGNTGVNNWWDNGSNQIAFCRGQQAFIAFNNDNWDLNQDLNTCLPAGNYCDVISGVKNGNRCTGKTISVNSNGRARITIRSNDYDMILAIHRGSEVGISVSVPI</sequence>
<dbReference type="Gene3D" id="3.20.20.80">
    <property type="entry name" value="Glycosidases"/>
    <property type="match status" value="3"/>
</dbReference>
<evidence type="ECO:0000256" key="8">
    <source>
        <dbReference type="ARBA" id="ARBA00022801"/>
    </source>
</evidence>
<dbReference type="InterPro" id="IPR013780">
    <property type="entry name" value="Glyco_hydro_b"/>
</dbReference>
<dbReference type="PANTHER" id="PTHR43447">
    <property type="entry name" value="ALPHA-AMYLASE"/>
    <property type="match status" value="1"/>
</dbReference>
<dbReference type="GO" id="GO:0004556">
    <property type="term" value="F:alpha-amylase activity"/>
    <property type="evidence" value="ECO:0007669"/>
    <property type="project" value="UniProtKB-EC"/>
</dbReference>
<keyword evidence="13" id="KW-0326">Glycosidase</keyword>
<feature type="chain" id="PRO_5005857259" description="alpha-amylase" evidence="15">
    <location>
        <begin position="36"/>
        <end position="1549"/>
    </location>
</feature>
<accession>A0A0N0PEK4</accession>
<keyword evidence="9" id="KW-0106">Calcium</keyword>
<dbReference type="PRINTS" id="PR00110">
    <property type="entry name" value="ALPHAAMYLASE"/>
</dbReference>
<reference evidence="18 19" key="1">
    <citation type="journal article" date="2015" name="Nat. Commun.">
        <title>Outbred genome sequencing and CRISPR/Cas9 gene editing in butterflies.</title>
        <authorList>
            <person name="Li X."/>
            <person name="Fan D."/>
            <person name="Zhang W."/>
            <person name="Liu G."/>
            <person name="Zhang L."/>
            <person name="Zhao L."/>
            <person name="Fang X."/>
            <person name="Chen L."/>
            <person name="Dong Y."/>
            <person name="Chen Y."/>
            <person name="Ding Y."/>
            <person name="Zhao R."/>
            <person name="Feng M."/>
            <person name="Zhu Y."/>
            <person name="Feng Y."/>
            <person name="Jiang X."/>
            <person name="Zhu D."/>
            <person name="Xiang H."/>
            <person name="Feng X."/>
            <person name="Li S."/>
            <person name="Wang J."/>
            <person name="Zhang G."/>
            <person name="Kronforst M.R."/>
            <person name="Wang W."/>
        </authorList>
    </citation>
    <scope>NUCLEOTIDE SEQUENCE [LARGE SCALE GENOMIC DNA]</scope>
    <source>
        <strain evidence="18">Ya'a_city_454_Pm</strain>
        <tissue evidence="18">Whole body</tissue>
    </source>
</reference>
<keyword evidence="19" id="KW-1185">Reference proteome</keyword>
<evidence type="ECO:0000256" key="6">
    <source>
        <dbReference type="ARBA" id="ARBA00012595"/>
    </source>
</evidence>
<evidence type="ECO:0000259" key="16">
    <source>
        <dbReference type="SMART" id="SM00632"/>
    </source>
</evidence>
<gene>
    <name evidence="18" type="ORF">RR48_03347</name>
</gene>
<dbReference type="SUPFAM" id="SSF51011">
    <property type="entry name" value="Glycosyl hydrolase domain"/>
    <property type="match status" value="3"/>
</dbReference>
<evidence type="ECO:0000256" key="5">
    <source>
        <dbReference type="ARBA" id="ARBA00011245"/>
    </source>
</evidence>
<feature type="domain" description="Alpha-amylase C-terminal" evidence="16">
    <location>
        <begin position="929"/>
        <end position="1017"/>
    </location>
</feature>
<dbReference type="Gene3D" id="2.60.40.1180">
    <property type="entry name" value="Golgi alpha-mannosidase II"/>
    <property type="match status" value="3"/>
</dbReference>
<protein>
    <recommendedName>
        <fullName evidence="6">alpha-amylase</fullName>
        <ecNumber evidence="6">3.2.1.1</ecNumber>
    </recommendedName>
</protein>
<evidence type="ECO:0000256" key="7">
    <source>
        <dbReference type="ARBA" id="ARBA00022723"/>
    </source>
</evidence>
<dbReference type="InParanoid" id="A0A0N0PEK4"/>
<keyword evidence="12" id="KW-0119">Carbohydrate metabolism</keyword>
<evidence type="ECO:0000256" key="10">
    <source>
        <dbReference type="ARBA" id="ARBA00023157"/>
    </source>
</evidence>
<dbReference type="InterPro" id="IPR006048">
    <property type="entry name" value="A-amylase/branching_C"/>
</dbReference>
<dbReference type="CDD" id="cd11317">
    <property type="entry name" value="AmyAc_bac_euk_AmyA"/>
    <property type="match status" value="3"/>
</dbReference>
<dbReference type="Proteomes" id="UP000053240">
    <property type="component" value="Unassembled WGS sequence"/>
</dbReference>
<keyword evidence="15" id="KW-0732">Signal</keyword>
<comment type="subunit">
    <text evidence="5">Monomer.</text>
</comment>
<evidence type="ECO:0000313" key="18">
    <source>
        <dbReference type="EMBL" id="KPJ20139.1"/>
    </source>
</evidence>
<dbReference type="InterPro" id="IPR006046">
    <property type="entry name" value="Alpha_amylase"/>
</dbReference>
<feature type="domain" description="Alpha-amylase C-terminal" evidence="16">
    <location>
        <begin position="420"/>
        <end position="508"/>
    </location>
</feature>
<evidence type="ECO:0000256" key="3">
    <source>
        <dbReference type="ARBA" id="ARBA00001923"/>
    </source>
</evidence>
<dbReference type="SUPFAM" id="SSF51445">
    <property type="entry name" value="(Trans)glycosidases"/>
    <property type="match status" value="3"/>
</dbReference>
<evidence type="ECO:0000256" key="1">
    <source>
        <dbReference type="ARBA" id="ARBA00000548"/>
    </source>
</evidence>
<dbReference type="Pfam" id="PF00128">
    <property type="entry name" value="Alpha-amylase"/>
    <property type="match status" value="3"/>
</dbReference>
<dbReference type="InterPro" id="IPR031319">
    <property type="entry name" value="A-amylase_C"/>
</dbReference>
<comment type="similarity">
    <text evidence="4 14">Belongs to the glycosyl hydrolase 13 family.</text>
</comment>
<evidence type="ECO:0000256" key="11">
    <source>
        <dbReference type="ARBA" id="ARBA00023214"/>
    </source>
</evidence>
<evidence type="ECO:0000256" key="13">
    <source>
        <dbReference type="ARBA" id="ARBA00023295"/>
    </source>
</evidence>
<evidence type="ECO:0000256" key="12">
    <source>
        <dbReference type="ARBA" id="ARBA00023277"/>
    </source>
</evidence>
<name>A0A0N0PEK4_PAPMA</name>
<dbReference type="GO" id="GO:0005975">
    <property type="term" value="P:carbohydrate metabolic process"/>
    <property type="evidence" value="ECO:0007669"/>
    <property type="project" value="InterPro"/>
</dbReference>
<dbReference type="InterPro" id="IPR006047">
    <property type="entry name" value="GH13_cat_dom"/>
</dbReference>
<keyword evidence="10" id="KW-1015">Disulfide bond</keyword>
<dbReference type="SMART" id="SM00632">
    <property type="entry name" value="Aamy_C"/>
    <property type="match status" value="3"/>
</dbReference>
<dbReference type="InterPro" id="IPR017853">
    <property type="entry name" value="GH"/>
</dbReference>
<feature type="domain" description="Glycosyl hydrolase family 13 catalytic" evidence="17">
    <location>
        <begin position="547"/>
        <end position="920"/>
    </location>
</feature>
<feature type="domain" description="Glycosyl hydrolase family 13 catalytic" evidence="17">
    <location>
        <begin position="48"/>
        <end position="411"/>
    </location>
</feature>
<dbReference type="Pfam" id="PF02806">
    <property type="entry name" value="Alpha-amylase_C"/>
    <property type="match status" value="3"/>
</dbReference>
<feature type="domain" description="Glycosyl hydrolase family 13 catalytic" evidence="17">
    <location>
        <begin position="1070"/>
        <end position="1443"/>
    </location>
</feature>
<dbReference type="SMART" id="SM00642">
    <property type="entry name" value="Aamy"/>
    <property type="match status" value="3"/>
</dbReference>
<evidence type="ECO:0000313" key="19">
    <source>
        <dbReference type="Proteomes" id="UP000053240"/>
    </source>
</evidence>
<keyword evidence="7" id="KW-0479">Metal-binding</keyword>
<proteinExistence type="inferred from homology"/>
<feature type="domain" description="Alpha-amylase C-terminal" evidence="16">
    <location>
        <begin position="1452"/>
        <end position="1540"/>
    </location>
</feature>
<evidence type="ECO:0000256" key="9">
    <source>
        <dbReference type="ARBA" id="ARBA00022837"/>
    </source>
</evidence>
<evidence type="ECO:0000256" key="2">
    <source>
        <dbReference type="ARBA" id="ARBA00001913"/>
    </source>
</evidence>
<keyword evidence="11" id="KW-0868">Chloride</keyword>